<dbReference type="EMBL" id="FOUT01000012">
    <property type="protein sequence ID" value="SFN41120.1"/>
    <property type="molecule type" value="Genomic_DNA"/>
</dbReference>
<keyword evidence="2" id="KW-1185">Reference proteome</keyword>
<organism evidence="1 2">
    <name type="scientific">Flavobacterium succinicans</name>
    <dbReference type="NCBI Taxonomy" id="29536"/>
    <lineage>
        <taxon>Bacteria</taxon>
        <taxon>Pseudomonadati</taxon>
        <taxon>Bacteroidota</taxon>
        <taxon>Flavobacteriia</taxon>
        <taxon>Flavobacteriales</taxon>
        <taxon>Flavobacteriaceae</taxon>
        <taxon>Flavobacterium</taxon>
    </lineage>
</organism>
<dbReference type="Proteomes" id="UP000182961">
    <property type="component" value="Unassembled WGS sequence"/>
</dbReference>
<sequence length="54" mass="6506">MNIIKEPKEIDFSIKSEPWSEEELIEFRKIMNIEKQKNVKLKSVKKKTNKELSK</sequence>
<reference evidence="2" key="1">
    <citation type="submission" date="2016-10" db="EMBL/GenBank/DDBJ databases">
        <authorList>
            <person name="Varghese N."/>
            <person name="Submissions S."/>
        </authorList>
    </citation>
    <scope>NUCLEOTIDE SEQUENCE [LARGE SCALE GENOMIC DNA]</scope>
    <source>
        <strain evidence="2">DSM 4002</strain>
    </source>
</reference>
<accession>A0A1I4YU22</accession>
<evidence type="ECO:0000313" key="2">
    <source>
        <dbReference type="Proteomes" id="UP000182961"/>
    </source>
</evidence>
<proteinExistence type="predicted"/>
<dbReference type="RefSeq" id="WP_155959423.1">
    <property type="nucleotide sequence ID" value="NZ_CBCRUM010000015.1"/>
</dbReference>
<gene>
    <name evidence="1" type="ORF">SAMN05444143_112107</name>
</gene>
<protein>
    <submittedName>
        <fullName evidence="1">Uncharacterized protein</fullName>
    </submittedName>
</protein>
<dbReference type="AlphaFoldDB" id="A0A1I4YU22"/>
<evidence type="ECO:0000313" key="1">
    <source>
        <dbReference type="EMBL" id="SFN41120.1"/>
    </source>
</evidence>
<name>A0A1I4YU22_9FLAO</name>